<dbReference type="MEROPS" id="S26.025"/>
<dbReference type="InterPro" id="IPR000223">
    <property type="entry name" value="Pept_S26A_signal_pept_1"/>
</dbReference>
<evidence type="ECO:0000256" key="2">
    <source>
        <dbReference type="ARBA" id="ARBA00009370"/>
    </source>
</evidence>
<dbReference type="InterPro" id="IPR019533">
    <property type="entry name" value="Peptidase_S26"/>
</dbReference>
<dbReference type="PRINTS" id="PR00727">
    <property type="entry name" value="LEADERPTASE"/>
</dbReference>
<dbReference type="RefSeq" id="WP_008870925.1">
    <property type="nucleotide sequence ID" value="NZ_ACJN02000003.1"/>
</dbReference>
<dbReference type="PROSITE" id="PS00501">
    <property type="entry name" value="SPASE_I_1"/>
    <property type="match status" value="1"/>
</dbReference>
<proteinExistence type="inferred from homology"/>
<evidence type="ECO:0000256" key="4">
    <source>
        <dbReference type="ARBA" id="ARBA00019232"/>
    </source>
</evidence>
<dbReference type="Pfam" id="PF10502">
    <property type="entry name" value="Peptidase_S26"/>
    <property type="match status" value="1"/>
</dbReference>
<dbReference type="PANTHER" id="PTHR43390">
    <property type="entry name" value="SIGNAL PEPTIDASE I"/>
    <property type="match status" value="1"/>
</dbReference>
<evidence type="ECO:0000313" key="12">
    <source>
        <dbReference type="Proteomes" id="UP000005496"/>
    </source>
</evidence>
<dbReference type="InterPro" id="IPR019757">
    <property type="entry name" value="Pept_S26A_signal_pept_1_Lys-AS"/>
</dbReference>
<dbReference type="InterPro" id="IPR036286">
    <property type="entry name" value="LexA/Signal_pep-like_sf"/>
</dbReference>
<evidence type="ECO:0000256" key="3">
    <source>
        <dbReference type="ARBA" id="ARBA00013208"/>
    </source>
</evidence>
<dbReference type="EMBL" id="ACJN02000003">
    <property type="protein sequence ID" value="EFI33575.1"/>
    <property type="molecule type" value="Genomic_DNA"/>
</dbReference>
<keyword evidence="12" id="KW-1185">Reference proteome</keyword>
<dbReference type="GO" id="GO:0006465">
    <property type="term" value="P:signal peptide processing"/>
    <property type="evidence" value="ECO:0007669"/>
    <property type="project" value="InterPro"/>
</dbReference>
<comment type="subcellular location">
    <subcellularLocation>
        <location evidence="9">Membrane</location>
        <topology evidence="9">Single-pass type II membrane protein</topology>
    </subcellularLocation>
</comment>
<feature type="domain" description="Peptidase S26" evidence="10">
    <location>
        <begin position="10"/>
        <end position="183"/>
    </location>
</feature>
<dbReference type="InterPro" id="IPR019756">
    <property type="entry name" value="Pept_S26A_signal_pept_1_Ser-AS"/>
</dbReference>
<dbReference type="GO" id="GO:0004252">
    <property type="term" value="F:serine-type endopeptidase activity"/>
    <property type="evidence" value="ECO:0007669"/>
    <property type="project" value="InterPro"/>
</dbReference>
<gene>
    <name evidence="11" type="ORF">Dthio_PD0910</name>
</gene>
<dbReference type="eggNOG" id="COG0681">
    <property type="taxonomic scope" value="Bacteria"/>
</dbReference>
<comment type="similarity">
    <text evidence="2 9">Belongs to the peptidase S26 family.</text>
</comment>
<evidence type="ECO:0000256" key="1">
    <source>
        <dbReference type="ARBA" id="ARBA00000677"/>
    </source>
</evidence>
<dbReference type="Proteomes" id="UP000005496">
    <property type="component" value="Unassembled WGS sequence"/>
</dbReference>
<evidence type="ECO:0000256" key="8">
    <source>
        <dbReference type="RuleBase" id="RU003993"/>
    </source>
</evidence>
<feature type="active site" evidence="7">
    <location>
        <position position="40"/>
    </location>
</feature>
<evidence type="ECO:0000313" key="11">
    <source>
        <dbReference type="EMBL" id="EFI33575.1"/>
    </source>
</evidence>
<dbReference type="GO" id="GO:0009003">
    <property type="term" value="F:signal peptidase activity"/>
    <property type="evidence" value="ECO:0007669"/>
    <property type="project" value="UniProtKB-EC"/>
</dbReference>
<keyword evidence="5 8" id="KW-0645">Protease</keyword>
<dbReference type="PROSITE" id="PS00760">
    <property type="entry name" value="SPASE_I_2"/>
    <property type="match status" value="1"/>
</dbReference>
<comment type="caution">
    <text evidence="11">The sequence shown here is derived from an EMBL/GenBank/DDBJ whole genome shotgun (WGS) entry which is preliminary data.</text>
</comment>
<dbReference type="AlphaFoldDB" id="D6SSA9"/>
<comment type="catalytic activity">
    <reaction evidence="1 8">
        <text>Cleavage of hydrophobic, N-terminal signal or leader sequences from secreted and periplasmic proteins.</text>
        <dbReference type="EC" id="3.4.21.89"/>
    </reaction>
</comment>
<dbReference type="OrthoDB" id="9815782at2"/>
<evidence type="ECO:0000256" key="7">
    <source>
        <dbReference type="PIRSR" id="PIRSR600223-1"/>
    </source>
</evidence>
<feature type="active site" evidence="7">
    <location>
        <position position="95"/>
    </location>
</feature>
<dbReference type="SUPFAM" id="SSF51306">
    <property type="entry name" value="LexA/Signal peptidase"/>
    <property type="match status" value="1"/>
</dbReference>
<dbReference type="CDD" id="cd06530">
    <property type="entry name" value="S26_SPase_I"/>
    <property type="match status" value="1"/>
</dbReference>
<evidence type="ECO:0000256" key="5">
    <source>
        <dbReference type="ARBA" id="ARBA00022670"/>
    </source>
</evidence>
<reference evidence="11" key="1">
    <citation type="submission" date="2010-05" db="EMBL/GenBank/DDBJ databases">
        <title>The draft genome of Desulfonatronospira thiodismutans ASO3-1.</title>
        <authorList>
            <consortium name="US DOE Joint Genome Institute (JGI-PGF)"/>
            <person name="Lucas S."/>
            <person name="Copeland A."/>
            <person name="Lapidus A."/>
            <person name="Cheng J.-F."/>
            <person name="Bruce D."/>
            <person name="Goodwin L."/>
            <person name="Pitluck S."/>
            <person name="Chertkov O."/>
            <person name="Brettin T."/>
            <person name="Detter J.C."/>
            <person name="Han C."/>
            <person name="Land M.L."/>
            <person name="Hauser L."/>
            <person name="Kyrpides N."/>
            <person name="Mikhailova N."/>
            <person name="Muyzer G."/>
            <person name="Woyke T."/>
        </authorList>
    </citation>
    <scope>NUCLEOTIDE SEQUENCE [LARGE SCALE GENOMIC DNA]</scope>
    <source>
        <strain evidence="11">ASO3-1</strain>
    </source>
</reference>
<dbReference type="PANTHER" id="PTHR43390:SF1">
    <property type="entry name" value="CHLOROPLAST PROCESSING PEPTIDASE"/>
    <property type="match status" value="1"/>
</dbReference>
<dbReference type="Gene3D" id="2.10.109.10">
    <property type="entry name" value="Umud Fragment, subunit A"/>
    <property type="match status" value="1"/>
</dbReference>
<organism evidence="11 12">
    <name type="scientific">Desulfonatronospira thiodismutans ASO3-1</name>
    <dbReference type="NCBI Taxonomy" id="555779"/>
    <lineage>
        <taxon>Bacteria</taxon>
        <taxon>Pseudomonadati</taxon>
        <taxon>Thermodesulfobacteriota</taxon>
        <taxon>Desulfovibrionia</taxon>
        <taxon>Desulfovibrionales</taxon>
        <taxon>Desulfonatronovibrionaceae</taxon>
        <taxon>Desulfonatronospira</taxon>
    </lineage>
</organism>
<evidence type="ECO:0000259" key="10">
    <source>
        <dbReference type="Pfam" id="PF10502"/>
    </source>
</evidence>
<evidence type="ECO:0000256" key="9">
    <source>
        <dbReference type="RuleBase" id="RU362042"/>
    </source>
</evidence>
<dbReference type="NCBIfam" id="TIGR02227">
    <property type="entry name" value="sigpep_I_bact"/>
    <property type="match status" value="1"/>
</dbReference>
<dbReference type="GO" id="GO:0016020">
    <property type="term" value="C:membrane"/>
    <property type="evidence" value="ECO:0007669"/>
    <property type="project" value="UniProtKB-SubCell"/>
</dbReference>
<dbReference type="EC" id="3.4.21.89" evidence="3 8"/>
<evidence type="ECO:0000256" key="6">
    <source>
        <dbReference type="ARBA" id="ARBA00022801"/>
    </source>
</evidence>
<keyword evidence="6 8" id="KW-0378">Hydrolase</keyword>
<name>D6SSA9_9BACT</name>
<accession>D6SSA9</accession>
<protein>
    <recommendedName>
        <fullName evidence="4 8">Signal peptidase I</fullName>
        <ecNumber evidence="3 8">3.4.21.89</ecNumber>
    </recommendedName>
</protein>
<sequence>MNPRWHKLLKEYAEALIIALILAIFIRTFVVQAFKIPSGSMLPTLEIGDHLLVTKFSYGIHMPFMDRYIFEFDGPEFQDIVVFEFPENPSKDFIKRVIGTPGDEIFIEDKEVYINGDRVQEDYVQHADQRVMNSRDTFGPKEVPEGKYFVLGDNRDQSYDARFWDDHFVEREKIIGKAWRIYWSWEGFSNIRWDRIGSRIQ</sequence>